<dbReference type="EMBL" id="KL218617">
    <property type="protein sequence ID" value="KFP07076.1"/>
    <property type="molecule type" value="Genomic_DNA"/>
</dbReference>
<evidence type="ECO:0000256" key="8">
    <source>
        <dbReference type="ARBA" id="ARBA00023157"/>
    </source>
</evidence>
<gene>
    <name evidence="12" type="ORF">N300_01846</name>
</gene>
<evidence type="ECO:0000256" key="6">
    <source>
        <dbReference type="ARBA" id="ARBA00023130"/>
    </source>
</evidence>
<evidence type="ECO:0000256" key="3">
    <source>
        <dbReference type="ARBA" id="ARBA00022729"/>
    </source>
</evidence>
<keyword evidence="5" id="KW-1133">Transmembrane helix</keyword>
<dbReference type="SMART" id="SM00409">
    <property type="entry name" value="IG"/>
    <property type="match status" value="1"/>
</dbReference>
<dbReference type="PANTHER" id="PTHR11292:SF7">
    <property type="entry name" value="T-CELL SURFACE GLYCOPROTEIN CD8 BETA CHAIN-RELATED"/>
    <property type="match status" value="1"/>
</dbReference>
<evidence type="ECO:0000256" key="9">
    <source>
        <dbReference type="ARBA" id="ARBA00023180"/>
    </source>
</evidence>
<dbReference type="PANTHER" id="PTHR11292">
    <property type="entry name" value="T-CELL SURFACE GLYCOPROTEIN CD8 BETA CHAIN"/>
    <property type="match status" value="1"/>
</dbReference>
<evidence type="ECO:0000259" key="11">
    <source>
        <dbReference type="SMART" id="SM00409"/>
    </source>
</evidence>
<keyword evidence="8" id="KW-1015">Disulfide bond</keyword>
<evidence type="ECO:0000256" key="4">
    <source>
        <dbReference type="ARBA" id="ARBA00022859"/>
    </source>
</evidence>
<reference evidence="12 13" key="1">
    <citation type="submission" date="2014-04" db="EMBL/GenBank/DDBJ databases">
        <title>Genome evolution of avian class.</title>
        <authorList>
            <person name="Zhang G."/>
            <person name="Li C."/>
        </authorList>
    </citation>
    <scope>NUCLEOTIDE SEQUENCE [LARGE SCALE GENOMIC DNA]</scope>
    <source>
        <strain evidence="12">BGI_N300</strain>
    </source>
</reference>
<dbReference type="GO" id="GO:0016020">
    <property type="term" value="C:membrane"/>
    <property type="evidence" value="ECO:0007669"/>
    <property type="project" value="UniProtKB-SubCell"/>
</dbReference>
<dbReference type="InterPro" id="IPR042414">
    <property type="entry name" value="CD8B"/>
</dbReference>
<evidence type="ECO:0000256" key="7">
    <source>
        <dbReference type="ARBA" id="ARBA00023136"/>
    </source>
</evidence>
<evidence type="ECO:0000313" key="12">
    <source>
        <dbReference type="EMBL" id="KFP07076.1"/>
    </source>
</evidence>
<keyword evidence="7" id="KW-0472">Membrane</keyword>
<keyword evidence="6" id="KW-1064">Adaptive immunity</keyword>
<dbReference type="InterPro" id="IPR003599">
    <property type="entry name" value="Ig_sub"/>
</dbReference>
<keyword evidence="2" id="KW-0812">Transmembrane</keyword>
<dbReference type="GO" id="GO:0009986">
    <property type="term" value="C:cell surface"/>
    <property type="evidence" value="ECO:0007669"/>
    <property type="project" value="TreeGrafter"/>
</dbReference>
<dbReference type="Gene3D" id="2.60.40.10">
    <property type="entry name" value="Immunoglobulins"/>
    <property type="match status" value="1"/>
</dbReference>
<keyword evidence="4" id="KW-0391">Immunity</keyword>
<dbReference type="InterPro" id="IPR013106">
    <property type="entry name" value="Ig_V-set"/>
</dbReference>
<proteinExistence type="predicted"/>
<protein>
    <submittedName>
        <fullName evidence="12">T-cell surface glycoprotein CD8 beta chain</fullName>
    </submittedName>
</protein>
<dbReference type="GO" id="GO:0002250">
    <property type="term" value="P:adaptive immune response"/>
    <property type="evidence" value="ECO:0007669"/>
    <property type="project" value="UniProtKB-KW"/>
</dbReference>
<feature type="non-terminal residue" evidence="12">
    <location>
        <position position="1"/>
    </location>
</feature>
<keyword evidence="10" id="KW-0393">Immunoglobulin domain</keyword>
<evidence type="ECO:0000256" key="2">
    <source>
        <dbReference type="ARBA" id="ARBA00022692"/>
    </source>
</evidence>
<evidence type="ECO:0000256" key="5">
    <source>
        <dbReference type="ARBA" id="ARBA00022989"/>
    </source>
</evidence>
<dbReference type="InterPro" id="IPR036179">
    <property type="entry name" value="Ig-like_dom_sf"/>
</dbReference>
<dbReference type="SUPFAM" id="SSF48726">
    <property type="entry name" value="Immunoglobulin"/>
    <property type="match status" value="1"/>
</dbReference>
<dbReference type="Proteomes" id="UP000054308">
    <property type="component" value="Unassembled WGS sequence"/>
</dbReference>
<feature type="domain" description="Immunoglobulin" evidence="11">
    <location>
        <begin position="12"/>
        <end position="118"/>
    </location>
</feature>
<keyword evidence="9" id="KW-0325">Glycoprotein</keyword>
<comment type="subcellular location">
    <subcellularLocation>
        <location evidence="1">Membrane</location>
        <topology evidence="1">Single-pass type I membrane protein</topology>
    </subcellularLocation>
</comment>
<dbReference type="GO" id="GO:0050776">
    <property type="term" value="P:regulation of immune response"/>
    <property type="evidence" value="ECO:0007669"/>
    <property type="project" value="InterPro"/>
</dbReference>
<evidence type="ECO:0000256" key="10">
    <source>
        <dbReference type="ARBA" id="ARBA00023319"/>
    </source>
</evidence>
<dbReference type="STRING" id="9244.A0A091J5L1"/>
<sequence>GFCMNLFLSQTPEHILAQANNRTEILCELKKGSAGVYWYCWSQERQNCEFLLFSSPLGKATYGTDTNQNKLGVPRVSPSTSYRLHISHLHTSDNGTYYCSISQSSQLLLGTGTRLVVGAVDVLPLKTTLAPSSPKPMWCITKSKAASKKG</sequence>
<dbReference type="GO" id="GO:0015026">
    <property type="term" value="F:coreceptor activity"/>
    <property type="evidence" value="ECO:0007669"/>
    <property type="project" value="InterPro"/>
</dbReference>
<organism evidence="12 13">
    <name type="scientific">Calypte anna</name>
    <name type="common">Anna's hummingbird</name>
    <name type="synonym">Archilochus anna</name>
    <dbReference type="NCBI Taxonomy" id="9244"/>
    <lineage>
        <taxon>Eukaryota</taxon>
        <taxon>Metazoa</taxon>
        <taxon>Chordata</taxon>
        <taxon>Craniata</taxon>
        <taxon>Vertebrata</taxon>
        <taxon>Euteleostomi</taxon>
        <taxon>Archelosauria</taxon>
        <taxon>Archosauria</taxon>
        <taxon>Dinosauria</taxon>
        <taxon>Saurischia</taxon>
        <taxon>Theropoda</taxon>
        <taxon>Coelurosauria</taxon>
        <taxon>Aves</taxon>
        <taxon>Neognathae</taxon>
        <taxon>Neoaves</taxon>
        <taxon>Strisores</taxon>
        <taxon>Apodiformes</taxon>
        <taxon>Trochilidae</taxon>
        <taxon>Calypte</taxon>
    </lineage>
</organism>
<feature type="non-terminal residue" evidence="12">
    <location>
        <position position="150"/>
    </location>
</feature>
<dbReference type="InterPro" id="IPR013783">
    <property type="entry name" value="Ig-like_fold"/>
</dbReference>
<dbReference type="GO" id="GO:0042288">
    <property type="term" value="F:MHC class I protein binding"/>
    <property type="evidence" value="ECO:0007669"/>
    <property type="project" value="InterPro"/>
</dbReference>
<accession>A0A091J5L1</accession>
<keyword evidence="3" id="KW-0732">Signal</keyword>
<dbReference type="AlphaFoldDB" id="A0A091J5L1"/>
<name>A0A091J5L1_CALAN</name>
<evidence type="ECO:0000313" key="13">
    <source>
        <dbReference type="Proteomes" id="UP000054308"/>
    </source>
</evidence>
<evidence type="ECO:0000256" key="1">
    <source>
        <dbReference type="ARBA" id="ARBA00004479"/>
    </source>
</evidence>
<dbReference type="Pfam" id="PF07686">
    <property type="entry name" value="V-set"/>
    <property type="match status" value="1"/>
</dbReference>
<keyword evidence="13" id="KW-1185">Reference proteome</keyword>